<sequence length="141" mass="16476">LVSELDKLAPYLRFVTTPSSAFILPLHEYAVRGRSVIVTEHPGLHLVWHYDKIFLKPIPPYLLSRVFWEYIQEADKKVWKAAAGFMRTYYYLMQCEVDFRKATSSDLQLIPRLEGREPITFEEFADFVAHFHTIGDQEVAP</sequence>
<dbReference type="InterPro" id="IPR046536">
    <property type="entry name" value="DUF6601"/>
</dbReference>
<accession>A0A2J6S5L9</accession>
<proteinExistence type="predicted"/>
<evidence type="ECO:0000313" key="2">
    <source>
        <dbReference type="Proteomes" id="UP000235786"/>
    </source>
</evidence>
<name>A0A2J6S5L9_HYAVF</name>
<dbReference type="OrthoDB" id="5086500at2759"/>
<dbReference type="Pfam" id="PF20246">
    <property type="entry name" value="DUF6601"/>
    <property type="match status" value="1"/>
</dbReference>
<gene>
    <name evidence="1" type="ORF">L207DRAFT_612498</name>
</gene>
<dbReference type="STRING" id="1149755.A0A2J6S5L9"/>
<dbReference type="PANTHER" id="PTHR34414">
    <property type="entry name" value="HET DOMAIN-CONTAINING PROTEIN-RELATED"/>
    <property type="match status" value="1"/>
</dbReference>
<keyword evidence="2" id="KW-1185">Reference proteome</keyword>
<reference evidence="1 2" key="1">
    <citation type="submission" date="2016-04" db="EMBL/GenBank/DDBJ databases">
        <title>A degradative enzymes factory behind the ericoid mycorrhizal symbiosis.</title>
        <authorList>
            <consortium name="DOE Joint Genome Institute"/>
            <person name="Martino E."/>
            <person name="Morin E."/>
            <person name="Grelet G."/>
            <person name="Kuo A."/>
            <person name="Kohler A."/>
            <person name="Daghino S."/>
            <person name="Barry K."/>
            <person name="Choi C."/>
            <person name="Cichocki N."/>
            <person name="Clum A."/>
            <person name="Copeland A."/>
            <person name="Hainaut M."/>
            <person name="Haridas S."/>
            <person name="Labutti K."/>
            <person name="Lindquist E."/>
            <person name="Lipzen A."/>
            <person name="Khouja H.-R."/>
            <person name="Murat C."/>
            <person name="Ohm R."/>
            <person name="Olson A."/>
            <person name="Spatafora J."/>
            <person name="Veneault-Fourrey C."/>
            <person name="Henrissat B."/>
            <person name="Grigoriev I."/>
            <person name="Martin F."/>
            <person name="Perotto S."/>
        </authorList>
    </citation>
    <scope>NUCLEOTIDE SEQUENCE [LARGE SCALE GENOMIC DNA]</scope>
    <source>
        <strain evidence="1 2">F</strain>
    </source>
</reference>
<protein>
    <submittedName>
        <fullName evidence="1">Uncharacterized protein</fullName>
    </submittedName>
</protein>
<feature type="non-terminal residue" evidence="1">
    <location>
        <position position="1"/>
    </location>
</feature>
<dbReference type="Proteomes" id="UP000235786">
    <property type="component" value="Unassembled WGS sequence"/>
</dbReference>
<dbReference type="AlphaFoldDB" id="A0A2J6S5L9"/>
<dbReference type="PANTHER" id="PTHR34414:SF1">
    <property type="entry name" value="SUBTILISIN-LIKE SERINE PROTEASE"/>
    <property type="match status" value="1"/>
</dbReference>
<organism evidence="1 2">
    <name type="scientific">Hyaloscypha variabilis (strain UAMH 11265 / GT02V1 / F)</name>
    <name type="common">Meliniomyces variabilis</name>
    <dbReference type="NCBI Taxonomy" id="1149755"/>
    <lineage>
        <taxon>Eukaryota</taxon>
        <taxon>Fungi</taxon>
        <taxon>Dikarya</taxon>
        <taxon>Ascomycota</taxon>
        <taxon>Pezizomycotina</taxon>
        <taxon>Leotiomycetes</taxon>
        <taxon>Helotiales</taxon>
        <taxon>Hyaloscyphaceae</taxon>
        <taxon>Hyaloscypha</taxon>
        <taxon>Hyaloscypha variabilis</taxon>
    </lineage>
</organism>
<dbReference type="EMBL" id="KZ613939">
    <property type="protein sequence ID" value="PMD46059.1"/>
    <property type="molecule type" value="Genomic_DNA"/>
</dbReference>
<evidence type="ECO:0000313" key="1">
    <source>
        <dbReference type="EMBL" id="PMD46059.1"/>
    </source>
</evidence>